<proteinExistence type="predicted"/>
<evidence type="ECO:0000313" key="1">
    <source>
        <dbReference type="EMBL" id="PZQ82977.1"/>
    </source>
</evidence>
<gene>
    <name evidence="1" type="ORF">DI549_09505</name>
</gene>
<dbReference type="PANTHER" id="PTHR46656:SF3">
    <property type="entry name" value="PUTATIVE-RELATED"/>
    <property type="match status" value="1"/>
</dbReference>
<reference evidence="1 2" key="1">
    <citation type="submission" date="2017-08" db="EMBL/GenBank/DDBJ databases">
        <title>Infants hospitalized years apart are colonized by the same room-sourced microbial strains.</title>
        <authorList>
            <person name="Brooks B."/>
            <person name="Olm M.R."/>
            <person name="Firek B.A."/>
            <person name="Baker R."/>
            <person name="Thomas B.C."/>
            <person name="Morowitz M.J."/>
            <person name="Banfield J.F."/>
        </authorList>
    </citation>
    <scope>NUCLEOTIDE SEQUENCE [LARGE SCALE GENOMIC DNA]</scope>
    <source>
        <strain evidence="1">S2_005_001_R2_27</strain>
    </source>
</reference>
<dbReference type="AlphaFoldDB" id="A0A2W5SJD7"/>
<dbReference type="EMBL" id="QFQD01000025">
    <property type="protein sequence ID" value="PZQ82977.1"/>
    <property type="molecule type" value="Genomic_DNA"/>
</dbReference>
<sequence length="361" mass="38855">MWPRARSGRAFGLDVFGYFLSEIGLGEAARLIAGALDAAAISASLVNIPLPGRQAEAAMAGRIAQAGDHRAALSVSSVTELASFARRACRGQQNIHYSYWELPSVPPSWRWTFDGFDSFWAPTTFVRDMLVSVQQHPVHLVPQPIALPAGAPIASAFRAPLRILTFVDYDSFVARKNPQGAIEAFLQAFPTGREDVELIVKARGAAMSSARGELHALMARDRRIRVIDCTITREDVATLMASSDVFLSLHRSEGFSLGCAEAMANGKAVVATNFGGNCDFVTDATGYPVDFRRVPVSAQDYPGAEGSYWAEPSVAHAAELLRSIYDVPGQASAKAQAGYSHLKAHNSFEAVGQRMRALLAG</sequence>
<dbReference type="Proteomes" id="UP000248887">
    <property type="component" value="Unassembled WGS sequence"/>
</dbReference>
<keyword evidence="1" id="KW-0808">Transferase</keyword>
<accession>A0A2W5SJD7</accession>
<dbReference type="Gene3D" id="3.40.50.2000">
    <property type="entry name" value="Glycogen Phosphorylase B"/>
    <property type="match status" value="1"/>
</dbReference>
<dbReference type="GO" id="GO:0016740">
    <property type="term" value="F:transferase activity"/>
    <property type="evidence" value="ECO:0007669"/>
    <property type="project" value="UniProtKB-KW"/>
</dbReference>
<name>A0A2W5SJD7_ANCNO</name>
<organism evidence="1 2">
    <name type="scientific">Ancylobacter novellus</name>
    <name type="common">Thiobacillus novellus</name>
    <dbReference type="NCBI Taxonomy" id="921"/>
    <lineage>
        <taxon>Bacteria</taxon>
        <taxon>Pseudomonadati</taxon>
        <taxon>Pseudomonadota</taxon>
        <taxon>Alphaproteobacteria</taxon>
        <taxon>Hyphomicrobiales</taxon>
        <taxon>Xanthobacteraceae</taxon>
        <taxon>Ancylobacter</taxon>
    </lineage>
</organism>
<dbReference type="SUPFAM" id="SSF53756">
    <property type="entry name" value="UDP-Glycosyltransferase/glycogen phosphorylase"/>
    <property type="match status" value="1"/>
</dbReference>
<dbReference type="Pfam" id="PF13692">
    <property type="entry name" value="Glyco_trans_1_4"/>
    <property type="match status" value="1"/>
</dbReference>
<protein>
    <submittedName>
        <fullName evidence="1">Glycosyl transferase, group 1</fullName>
    </submittedName>
</protein>
<evidence type="ECO:0000313" key="2">
    <source>
        <dbReference type="Proteomes" id="UP000248887"/>
    </source>
</evidence>
<dbReference type="PANTHER" id="PTHR46656">
    <property type="entry name" value="PUTATIVE-RELATED"/>
    <property type="match status" value="1"/>
</dbReference>
<comment type="caution">
    <text evidence="1">The sequence shown here is derived from an EMBL/GenBank/DDBJ whole genome shotgun (WGS) entry which is preliminary data.</text>
</comment>